<dbReference type="PROSITE" id="PS01187">
    <property type="entry name" value="EGF_CA"/>
    <property type="match status" value="2"/>
</dbReference>
<dbReference type="SUPFAM" id="SSF57196">
    <property type="entry name" value="EGF/Laminin"/>
    <property type="match status" value="5"/>
</dbReference>
<evidence type="ECO:0000256" key="2">
    <source>
        <dbReference type="ARBA" id="ARBA00022473"/>
    </source>
</evidence>
<feature type="disulfide bond" evidence="11">
    <location>
        <begin position="1075"/>
        <end position="1085"/>
    </location>
</feature>
<dbReference type="Proteomes" id="UP000290572">
    <property type="component" value="Unassembled WGS sequence"/>
</dbReference>
<dbReference type="PRINTS" id="PR00258">
    <property type="entry name" value="SPERACTRCPTR"/>
</dbReference>
<dbReference type="GO" id="GO:0007399">
    <property type="term" value="P:nervous system development"/>
    <property type="evidence" value="ECO:0007669"/>
    <property type="project" value="UniProtKB-ARBA"/>
</dbReference>
<dbReference type="PANTHER" id="PTHR24369">
    <property type="entry name" value="ANTIGEN BSP, PUTATIVE-RELATED"/>
    <property type="match status" value="1"/>
</dbReference>
<evidence type="ECO:0000256" key="10">
    <source>
        <dbReference type="PROSITE-ProRule" id="PRU00076"/>
    </source>
</evidence>
<feature type="disulfide bond" evidence="10">
    <location>
        <begin position="1002"/>
        <end position="1011"/>
    </location>
</feature>
<dbReference type="FunFam" id="2.10.25.10:FF:000063">
    <property type="entry name" value="Slit guidance ligand 2"/>
    <property type="match status" value="1"/>
</dbReference>
<sequence>MPVRTGCLNAELMLPSCGVWIWGLLSALLLAGRSGACPPHCSCTGTTVDCHGLAFKNVPRNIPKNTERLHLMDNQIISIDKGAFSDLKELDRLDLSENAIQMIPRRAFRGATDIKNLQLDKNHISCIEDGAFRAMRVLEVLTLNNNNISTIPISSFNHMPKLRTFRLHSNSLRCDCHLSWLSQWLRQRPTLGLYTQCSAPPNLHGLNLAELQKKDFTCTGVFDSSPQPCGLASGSCPPMCTCTNNIVDCRGKGLTAIPANMPESMTEIRLEQNGIKSVPPGAFASYKRLRRIDLSNNQISEIAPDAFQGLRSLNSLVLYGNKITDLPRGVFDGLSALELLLLNANKIHCVRVNVFQDLENLSLLSLYDNKIQTLAKGTFTPLKSIQTLHLAQNPFVCDCGLKWLADFLRSNPIETSGARCSSPRRLANKRISQIKSKKFRCSAKEQYYIPGSEDTRLNKDCNSKPVCPPKCRCEATVVDCSNLRLTKFPEHLPLSTTELNLSNNKITEIEDGAFDGASSVAELHLTANHLVSIRGGMFRGMDGLRMLMLRNNRIRCVHNSSFSGLQNVRLLSLYDNQLTTIMPGAFDTLPNLSTLNLLANPFNCDCRLSWLGEWLRSRQIVTGNPRCQNPAFLREIPLQDVAKPDFVCDKALIEDDVSCVPKPACPEQCTCLDTVVRCSNKHLFGLPRGVPHNVTELYLDGNLFVAVPKELSAFRQLQLVDLSNNKISSLSNSSFANMSQLTTLILSYNALRCIPPLVFGGLSSLRLLSLHGNNISELHQEVFRDAASLSHLAIGANPLYCDCRLRWLSDWVKSGYKEPGIARCAGPQGMEGKLLLTTPGNTFQCTGPVDPSVSEKCSPCSSNPCQNHGRCHSDPVHQYKCSCPQGYKGRNCEVSVSACEGNPCVNGGTCYSDEARKGFSCRCPMGFAGQFCEVDVDDCLENKCENGTICVDGVGNYSCVCPHPFSGPKCEEYEEDLCYPGQNPCQRGSTCIPTVTGPKCICPPGFVGDDCSVDYNECEGHYCQNGARCVDHVAGYTCVCPQGYRQLGCGSVLNFYSSSSSSPEHSHECVTGFQCSGSEAHLGNCSSPQTLNCSSTQQLSITCLEFKEIRLTEGCEGNVEVFYNGSWGNVCWNQMDRDTASLICQELNCGRSGVLSDSTARVKSAPNWLDKVTCRPHDLNLWQCPSSPWGQNDCGEEEVAKIICSDLPVSTTPATATSASPSVSPTVRSTSVTPQTPSTVSSPPPVPPVLVIVLVVVLLLLLVPLLILIQQNRVMRRALSKRRHRTTEAVYEEIQHKDNHFTQRGFSSENHIAVSV</sequence>
<comment type="subcellular location">
    <subcellularLocation>
        <location evidence="1">Secreted</location>
    </subcellularLocation>
</comment>
<evidence type="ECO:0000259" key="15">
    <source>
        <dbReference type="PROSITE" id="PS50026"/>
    </source>
</evidence>
<evidence type="ECO:0000256" key="5">
    <source>
        <dbReference type="ARBA" id="ARBA00022614"/>
    </source>
</evidence>
<evidence type="ECO:0000256" key="7">
    <source>
        <dbReference type="ARBA" id="ARBA00022737"/>
    </source>
</evidence>
<feature type="disulfide bond" evidence="10">
    <location>
        <begin position="883"/>
        <end position="892"/>
    </location>
</feature>
<dbReference type="InterPro" id="IPR050541">
    <property type="entry name" value="LRR_TM_domain-containing"/>
</dbReference>
<evidence type="ECO:0000256" key="3">
    <source>
        <dbReference type="ARBA" id="ARBA00022525"/>
    </source>
</evidence>
<evidence type="ECO:0000256" key="14">
    <source>
        <dbReference type="SAM" id="SignalP"/>
    </source>
</evidence>
<name>A0A498L4J0_LABRO</name>
<dbReference type="FunFam" id="3.80.10.10:FF:000002">
    <property type="entry name" value="Slit guidance ligand 2"/>
    <property type="match status" value="2"/>
</dbReference>
<dbReference type="STRING" id="84645.A0A498L4J0"/>
<dbReference type="InterPro" id="IPR032675">
    <property type="entry name" value="LRR_dom_sf"/>
</dbReference>
<dbReference type="Pfam" id="PF13855">
    <property type="entry name" value="LRR_8"/>
    <property type="match status" value="4"/>
</dbReference>
<dbReference type="FunFam" id="2.10.25.10:FF:000045">
    <property type="entry name" value="Slit guidance ligand 2"/>
    <property type="match status" value="2"/>
</dbReference>
<dbReference type="InterPro" id="IPR003591">
    <property type="entry name" value="Leu-rich_rpt_typical-subtyp"/>
</dbReference>
<dbReference type="InterPro" id="IPR000483">
    <property type="entry name" value="Cys-rich_flank_reg_C"/>
</dbReference>
<dbReference type="FunFam" id="3.80.10.10:FF:001582">
    <property type="entry name" value="Slit homolog 2 protein"/>
    <property type="match status" value="1"/>
</dbReference>
<keyword evidence="3" id="KW-0964">Secreted</keyword>
<feature type="domain" description="EGF-like" evidence="15">
    <location>
        <begin position="858"/>
        <end position="893"/>
    </location>
</feature>
<dbReference type="Gene3D" id="3.10.250.10">
    <property type="entry name" value="SRCR-like domain"/>
    <property type="match status" value="1"/>
</dbReference>
<evidence type="ECO:0000256" key="12">
    <source>
        <dbReference type="SAM" id="MobiDB-lite"/>
    </source>
</evidence>
<dbReference type="FunFam" id="2.10.25.10:FF:000053">
    <property type="entry name" value="Slit guidance ligand 2"/>
    <property type="match status" value="1"/>
</dbReference>
<dbReference type="PROSITE" id="PS51450">
    <property type="entry name" value="LRR"/>
    <property type="match status" value="5"/>
</dbReference>
<proteinExistence type="predicted"/>
<keyword evidence="8 11" id="KW-1015">Disulfide bond</keyword>
<dbReference type="PANTHER" id="PTHR24369:SF196">
    <property type="entry name" value="RETICULON 4 RECEPTOR LIKE 1"/>
    <property type="match status" value="1"/>
</dbReference>
<keyword evidence="13" id="KW-0812">Transmembrane</keyword>
<dbReference type="Pfam" id="PF12661">
    <property type="entry name" value="hEGF"/>
    <property type="match status" value="1"/>
</dbReference>
<dbReference type="SMART" id="SM00368">
    <property type="entry name" value="LRR_RI"/>
    <property type="match status" value="4"/>
</dbReference>
<dbReference type="InterPro" id="IPR001881">
    <property type="entry name" value="EGF-like_Ca-bd_dom"/>
</dbReference>
<dbReference type="InterPro" id="IPR001190">
    <property type="entry name" value="SRCR"/>
</dbReference>
<dbReference type="SMART" id="SM00179">
    <property type="entry name" value="EGF_CA"/>
    <property type="match status" value="5"/>
</dbReference>
<evidence type="ECO:0000256" key="9">
    <source>
        <dbReference type="ARBA" id="ARBA00023180"/>
    </source>
</evidence>
<feature type="domain" description="SRCR" evidence="16">
    <location>
        <begin position="1109"/>
        <end position="1205"/>
    </location>
</feature>
<evidence type="ECO:0000256" key="8">
    <source>
        <dbReference type="ARBA" id="ARBA00023157"/>
    </source>
</evidence>
<keyword evidence="4 10" id="KW-0245">EGF-like domain</keyword>
<dbReference type="PROSITE" id="PS50026">
    <property type="entry name" value="EGF_3"/>
    <property type="match status" value="5"/>
</dbReference>
<evidence type="ECO:0000313" key="17">
    <source>
        <dbReference type="EMBL" id="RXN02383.1"/>
    </source>
</evidence>
<dbReference type="Pfam" id="PF01462">
    <property type="entry name" value="LRRNT"/>
    <property type="match status" value="2"/>
</dbReference>
<dbReference type="GO" id="GO:0005509">
    <property type="term" value="F:calcium ion binding"/>
    <property type="evidence" value="ECO:0007669"/>
    <property type="project" value="InterPro"/>
</dbReference>
<evidence type="ECO:0000256" key="11">
    <source>
        <dbReference type="PROSITE-ProRule" id="PRU00196"/>
    </source>
</evidence>
<organism evidence="17 18">
    <name type="scientific">Labeo rohita</name>
    <name type="common">Indian major carp</name>
    <name type="synonym">Cyprinus rohita</name>
    <dbReference type="NCBI Taxonomy" id="84645"/>
    <lineage>
        <taxon>Eukaryota</taxon>
        <taxon>Metazoa</taxon>
        <taxon>Chordata</taxon>
        <taxon>Craniata</taxon>
        <taxon>Vertebrata</taxon>
        <taxon>Euteleostomi</taxon>
        <taxon>Actinopterygii</taxon>
        <taxon>Neopterygii</taxon>
        <taxon>Teleostei</taxon>
        <taxon>Ostariophysi</taxon>
        <taxon>Cypriniformes</taxon>
        <taxon>Cyprinidae</taxon>
        <taxon>Labeoninae</taxon>
        <taxon>Labeonini</taxon>
        <taxon>Labeo</taxon>
    </lineage>
</organism>
<dbReference type="Gene3D" id="3.80.10.10">
    <property type="entry name" value="Ribonuclease Inhibitor"/>
    <property type="match status" value="4"/>
</dbReference>
<dbReference type="InterPro" id="IPR013032">
    <property type="entry name" value="EGF-like_CS"/>
</dbReference>
<dbReference type="SUPFAM" id="SSF56487">
    <property type="entry name" value="SRCR-like"/>
    <property type="match status" value="2"/>
</dbReference>
<dbReference type="InterPro" id="IPR000152">
    <property type="entry name" value="EGF-type_Asp/Asn_hydroxyl_site"/>
</dbReference>
<feature type="disulfide bond" evidence="10">
    <location>
        <begin position="1040"/>
        <end position="1049"/>
    </location>
</feature>
<dbReference type="PROSITE" id="PS00022">
    <property type="entry name" value="EGF_1"/>
    <property type="match status" value="4"/>
</dbReference>
<feature type="domain" description="SRCR" evidence="16">
    <location>
        <begin position="1045"/>
        <end position="1104"/>
    </location>
</feature>
<dbReference type="SMART" id="SM00181">
    <property type="entry name" value="EGF"/>
    <property type="match status" value="5"/>
</dbReference>
<comment type="caution">
    <text evidence="11">Lacks conserved residue(s) required for the propagation of feature annotation.</text>
</comment>
<dbReference type="CDD" id="cd00054">
    <property type="entry name" value="EGF_CA"/>
    <property type="match status" value="5"/>
</dbReference>
<feature type="domain" description="EGF-like" evidence="15">
    <location>
        <begin position="1014"/>
        <end position="1050"/>
    </location>
</feature>
<feature type="disulfide bond" evidence="10">
    <location>
        <begin position="923"/>
        <end position="932"/>
    </location>
</feature>
<keyword evidence="2" id="KW-0217">Developmental protein</keyword>
<protein>
    <submittedName>
        <fullName evidence="17">Slit-like protein</fullName>
    </submittedName>
</protein>
<feature type="disulfide bond" evidence="11">
    <location>
        <begin position="1174"/>
        <end position="1184"/>
    </location>
</feature>
<keyword evidence="13" id="KW-1133">Transmembrane helix</keyword>
<evidence type="ECO:0000256" key="1">
    <source>
        <dbReference type="ARBA" id="ARBA00004613"/>
    </source>
</evidence>
<keyword evidence="5" id="KW-0433">Leucine-rich repeat</keyword>
<dbReference type="InterPro" id="IPR000372">
    <property type="entry name" value="LRRNT"/>
</dbReference>
<feature type="domain" description="EGF-like" evidence="15">
    <location>
        <begin position="935"/>
        <end position="971"/>
    </location>
</feature>
<keyword evidence="13" id="KW-0472">Membrane</keyword>
<dbReference type="EMBL" id="QBIY01013551">
    <property type="protein sequence ID" value="RXN02383.1"/>
    <property type="molecule type" value="Genomic_DNA"/>
</dbReference>
<dbReference type="SMART" id="SM00365">
    <property type="entry name" value="LRR_SD22"/>
    <property type="match status" value="8"/>
</dbReference>
<dbReference type="SMART" id="SM00202">
    <property type="entry name" value="SR"/>
    <property type="match status" value="1"/>
</dbReference>
<dbReference type="PROSITE" id="PS01186">
    <property type="entry name" value="EGF_2"/>
    <property type="match status" value="5"/>
</dbReference>
<dbReference type="SUPFAM" id="SSF52058">
    <property type="entry name" value="L domain-like"/>
    <property type="match status" value="3"/>
</dbReference>
<evidence type="ECO:0000259" key="16">
    <source>
        <dbReference type="PROSITE" id="PS50287"/>
    </source>
</evidence>
<feature type="transmembrane region" description="Helical" evidence="13">
    <location>
        <begin position="1249"/>
        <end position="1269"/>
    </location>
</feature>
<dbReference type="PROSITE" id="PS50287">
    <property type="entry name" value="SRCR_2"/>
    <property type="match status" value="2"/>
</dbReference>
<comment type="caution">
    <text evidence="17">The sequence shown here is derived from an EMBL/GenBank/DDBJ whole genome shotgun (WGS) entry which is preliminary data.</text>
</comment>
<dbReference type="InterPro" id="IPR001611">
    <property type="entry name" value="Leu-rich_rpt"/>
</dbReference>
<accession>A0A498L4J0</accession>
<dbReference type="Pfam" id="PF01463">
    <property type="entry name" value="LRRCT"/>
    <property type="match status" value="4"/>
</dbReference>
<feature type="signal peptide" evidence="14">
    <location>
        <begin position="1"/>
        <end position="36"/>
    </location>
</feature>
<dbReference type="FunFam" id="3.10.250.10:FF:000012">
    <property type="entry name" value="CD163 molecule like 1"/>
    <property type="match status" value="1"/>
</dbReference>
<feature type="disulfide bond" evidence="10">
    <location>
        <begin position="904"/>
        <end position="921"/>
    </location>
</feature>
<feature type="domain" description="EGF-like" evidence="15">
    <location>
        <begin position="895"/>
        <end position="933"/>
    </location>
</feature>
<dbReference type="GO" id="GO:0005886">
    <property type="term" value="C:plasma membrane"/>
    <property type="evidence" value="ECO:0007669"/>
    <property type="project" value="TreeGrafter"/>
</dbReference>
<feature type="disulfide bond" evidence="10">
    <location>
        <begin position="961"/>
        <end position="970"/>
    </location>
</feature>
<dbReference type="GO" id="GO:0005576">
    <property type="term" value="C:extracellular region"/>
    <property type="evidence" value="ECO:0007669"/>
    <property type="project" value="UniProtKB-SubCell"/>
</dbReference>
<evidence type="ECO:0000256" key="6">
    <source>
        <dbReference type="ARBA" id="ARBA00022729"/>
    </source>
</evidence>
<dbReference type="FunFam" id="3.80.10.10:FF:000004">
    <property type="entry name" value="Slit guidance ligand 2"/>
    <property type="match status" value="1"/>
</dbReference>
<dbReference type="SMART" id="SM00013">
    <property type="entry name" value="LRRNT"/>
    <property type="match status" value="4"/>
</dbReference>
<dbReference type="InterPro" id="IPR000742">
    <property type="entry name" value="EGF"/>
</dbReference>
<feature type="domain" description="EGF-like" evidence="15">
    <location>
        <begin position="974"/>
        <end position="1012"/>
    </location>
</feature>
<dbReference type="PROSITE" id="PS00010">
    <property type="entry name" value="ASX_HYDROXYL"/>
    <property type="match status" value="2"/>
</dbReference>
<keyword evidence="9" id="KW-0325">Glycoprotein</keyword>
<reference evidence="17 18" key="1">
    <citation type="submission" date="2018-03" db="EMBL/GenBank/DDBJ databases">
        <title>Draft genome sequence of Rohu Carp (Labeo rohita).</title>
        <authorList>
            <person name="Das P."/>
            <person name="Kushwaha B."/>
            <person name="Joshi C.G."/>
            <person name="Kumar D."/>
            <person name="Nagpure N.S."/>
            <person name="Sahoo L."/>
            <person name="Das S.P."/>
            <person name="Bit A."/>
            <person name="Patnaik S."/>
            <person name="Meher P.K."/>
            <person name="Jayasankar P."/>
            <person name="Koringa P.G."/>
            <person name="Patel N.V."/>
            <person name="Hinsu A.T."/>
            <person name="Kumar R."/>
            <person name="Pandey M."/>
            <person name="Agarwal S."/>
            <person name="Srivastava S."/>
            <person name="Singh M."/>
            <person name="Iquebal M.A."/>
            <person name="Jaiswal S."/>
            <person name="Angadi U.B."/>
            <person name="Kumar N."/>
            <person name="Raza M."/>
            <person name="Shah T.M."/>
            <person name="Rai A."/>
            <person name="Jena J.K."/>
        </authorList>
    </citation>
    <scope>NUCLEOTIDE SEQUENCE [LARGE SCALE GENOMIC DNA]</scope>
    <source>
        <strain evidence="17">DASCIFA01</strain>
        <tissue evidence="17">Testis</tissue>
    </source>
</reference>
<keyword evidence="6 14" id="KW-0732">Signal</keyword>
<dbReference type="InterPro" id="IPR036772">
    <property type="entry name" value="SRCR-like_dom_sf"/>
</dbReference>
<dbReference type="SMART" id="SM00082">
    <property type="entry name" value="LRRCT"/>
    <property type="match status" value="4"/>
</dbReference>
<dbReference type="Pfam" id="PF00530">
    <property type="entry name" value="SRCR"/>
    <property type="match status" value="1"/>
</dbReference>
<dbReference type="SMART" id="SM00369">
    <property type="entry name" value="LRR_TYP"/>
    <property type="match status" value="16"/>
</dbReference>
<keyword evidence="7" id="KW-0677">Repeat</keyword>
<evidence type="ECO:0000256" key="4">
    <source>
        <dbReference type="ARBA" id="ARBA00022536"/>
    </source>
</evidence>
<evidence type="ECO:0000313" key="18">
    <source>
        <dbReference type="Proteomes" id="UP000290572"/>
    </source>
</evidence>
<dbReference type="Pfam" id="PF00560">
    <property type="entry name" value="LRR_1"/>
    <property type="match status" value="2"/>
</dbReference>
<dbReference type="FunFam" id="2.10.25.10:FF:000118">
    <property type="entry name" value="protein delta homolog 2"/>
    <property type="match status" value="1"/>
</dbReference>
<feature type="chain" id="PRO_5019846799" evidence="14">
    <location>
        <begin position="37"/>
        <end position="1316"/>
    </location>
</feature>
<gene>
    <name evidence="17" type="ORF">ROHU_013776</name>
</gene>
<dbReference type="Gene3D" id="2.10.25.10">
    <property type="entry name" value="Laminin"/>
    <property type="match status" value="5"/>
</dbReference>
<dbReference type="Pfam" id="PF00008">
    <property type="entry name" value="EGF"/>
    <property type="match status" value="4"/>
</dbReference>
<dbReference type="InterPro" id="IPR018097">
    <property type="entry name" value="EGF_Ca-bd_CS"/>
</dbReference>
<evidence type="ECO:0000256" key="13">
    <source>
        <dbReference type="SAM" id="Phobius"/>
    </source>
</evidence>
<feature type="region of interest" description="Disordered" evidence="12">
    <location>
        <begin position="1214"/>
        <end position="1241"/>
    </location>
</feature>
<keyword evidence="18" id="KW-1185">Reference proteome</keyword>